<name>W1WKM5_9ZZZZ</name>
<dbReference type="EMBL" id="AZMM01018632">
    <property type="protein sequence ID" value="ETJ18436.1"/>
    <property type="molecule type" value="Genomic_DNA"/>
</dbReference>
<protein>
    <submittedName>
        <fullName evidence="1">Uncharacterized protein</fullName>
    </submittedName>
</protein>
<gene>
    <name evidence="1" type="ORF">Q604_UNBC18632G0007</name>
</gene>
<sequence length="562" mass="65184">MDNREYIAYLNSLHNYNAQNQNAYGEKNVESTFFNDVMVKVGLCDFIYTQLVEKQPHIIILTGHAGDGKTSVMYQVLDNLGIKFDPTKKKCDINLPDGKTCMCIKDFSELADDEKVFVLKEVVSMPDNNKYVFMVANTGPLINTYGQLFENEEKKEKARIELIDAMDKNTGNIENIMGHKICVINVATVDNTYFASEFLGKLVQQKLWDKCNECSKKEYCHIFINKNLIVKNKQKVFEFINMHYVWLTEYGQRLTIRSMTEQLSYMITGGYNCEDIVKEDKYKYLFSNLFFGYIGTGVNTKAMRIIAVNEANMHHYDFKRLRSDENLLVSHNYSELFSKEVADILEVAEKKNAYVKGWSEFLRRTYMFLNIVTDEKIIKNDSEDIFSKQFKRYLELRNGESNPSRTDANLISDALSMIYIGTTHYNQSIPLTLSRESGISQNVQLVTGSIFTRKLKVIQKETRDSMFNKNKKRYVLMLEIDRKIIDCELSLPMLDYFEELKNGIISTNIDPQLSHGMESLKSQISKEFDDSDDDSIEIIILKNTENESVHLEITEDNKMREI</sequence>
<reference evidence="1" key="1">
    <citation type="submission" date="2013-12" db="EMBL/GenBank/DDBJ databases">
        <title>A Varibaculum cambriense genome reconstructed from a premature infant gut community with otherwise low bacterial novelty that shifts toward anaerobic metabolism during the third week of life.</title>
        <authorList>
            <person name="Brown C.T."/>
            <person name="Sharon I."/>
            <person name="Thomas B.C."/>
            <person name="Castelle C.J."/>
            <person name="Morowitz M.J."/>
            <person name="Banfield J.F."/>
        </authorList>
    </citation>
    <scope>NUCLEOTIDE SEQUENCE</scope>
</reference>
<dbReference type="AlphaFoldDB" id="W1WKM5"/>
<proteinExistence type="predicted"/>
<evidence type="ECO:0000313" key="1">
    <source>
        <dbReference type="EMBL" id="ETJ18436.1"/>
    </source>
</evidence>
<accession>W1WKM5</accession>
<organism evidence="1">
    <name type="scientific">human gut metagenome</name>
    <dbReference type="NCBI Taxonomy" id="408170"/>
    <lineage>
        <taxon>unclassified sequences</taxon>
        <taxon>metagenomes</taxon>
        <taxon>organismal metagenomes</taxon>
    </lineage>
</organism>
<comment type="caution">
    <text evidence="1">The sequence shown here is derived from an EMBL/GenBank/DDBJ whole genome shotgun (WGS) entry which is preliminary data.</text>
</comment>